<accession>A0A8W8NVT6</accession>
<sequence>MDPECTSIGNGCFLAEPSCYRLTSPAYDQQTTQKSRIENIAWSVAGAIFGVFPLMLISLCLYISNRKGNQTQKRHDGVQYVEDETSQLIPHNHPDRMESITKGNQTHIRYDDRGNMEDDVAQPVLQNHPDRMESTEESPLDRLIFEQWEEDNTLFVPTKACEEVKNLINNRNVVVVTGHSGCGKSAAIHHIALEYRNSGWIVKPVVDVKEMMQIIRTMESGLLNRTLFILNDPIGQDSFDEMEYIVWRKYEETLQACLRNVKLLLTCRKIIQSDVRVKGLLKDTSNVVDLSSDELSLSNSEKIKIWSVHSSNELLRCIEDFIVYFVTISEVEIFSKLVATSASGEWSGKL</sequence>
<keyword evidence="1" id="KW-0812">Transmembrane</keyword>
<dbReference type="InterPro" id="IPR027417">
    <property type="entry name" value="P-loop_NTPase"/>
</dbReference>
<protein>
    <recommendedName>
        <fullName evidence="2">Novel STAND NTPase 3 domain-containing protein</fullName>
    </recommendedName>
</protein>
<evidence type="ECO:0000259" key="2">
    <source>
        <dbReference type="Pfam" id="PF20720"/>
    </source>
</evidence>
<dbReference type="SUPFAM" id="SSF52540">
    <property type="entry name" value="P-loop containing nucleoside triphosphate hydrolases"/>
    <property type="match status" value="1"/>
</dbReference>
<keyword evidence="4" id="KW-1185">Reference proteome</keyword>
<feature type="domain" description="Novel STAND NTPase 3" evidence="2">
    <location>
        <begin position="155"/>
        <end position="309"/>
    </location>
</feature>
<dbReference type="Pfam" id="PF20720">
    <property type="entry name" value="nSTAND3"/>
    <property type="match status" value="1"/>
</dbReference>
<evidence type="ECO:0000313" key="4">
    <source>
        <dbReference type="Proteomes" id="UP000005408"/>
    </source>
</evidence>
<evidence type="ECO:0000256" key="1">
    <source>
        <dbReference type="SAM" id="Phobius"/>
    </source>
</evidence>
<dbReference type="AlphaFoldDB" id="A0A8W8NVT6"/>
<feature type="transmembrane region" description="Helical" evidence="1">
    <location>
        <begin position="40"/>
        <end position="64"/>
    </location>
</feature>
<dbReference type="Proteomes" id="UP000005408">
    <property type="component" value="Unassembled WGS sequence"/>
</dbReference>
<keyword evidence="1" id="KW-0472">Membrane</keyword>
<evidence type="ECO:0000313" key="3">
    <source>
        <dbReference type="EnsemblMetazoa" id="G8618.1:cds"/>
    </source>
</evidence>
<reference evidence="3" key="1">
    <citation type="submission" date="2022-08" db="UniProtKB">
        <authorList>
            <consortium name="EnsemblMetazoa"/>
        </authorList>
    </citation>
    <scope>IDENTIFICATION</scope>
    <source>
        <strain evidence="3">05x7-T-G4-1.051#20</strain>
    </source>
</reference>
<name>A0A8W8NVT6_MAGGI</name>
<dbReference type="InterPro" id="IPR049050">
    <property type="entry name" value="nSTAND3"/>
</dbReference>
<proteinExistence type="predicted"/>
<organism evidence="3 4">
    <name type="scientific">Magallana gigas</name>
    <name type="common">Pacific oyster</name>
    <name type="synonym">Crassostrea gigas</name>
    <dbReference type="NCBI Taxonomy" id="29159"/>
    <lineage>
        <taxon>Eukaryota</taxon>
        <taxon>Metazoa</taxon>
        <taxon>Spiralia</taxon>
        <taxon>Lophotrochozoa</taxon>
        <taxon>Mollusca</taxon>
        <taxon>Bivalvia</taxon>
        <taxon>Autobranchia</taxon>
        <taxon>Pteriomorphia</taxon>
        <taxon>Ostreida</taxon>
        <taxon>Ostreoidea</taxon>
        <taxon>Ostreidae</taxon>
        <taxon>Magallana</taxon>
    </lineage>
</organism>
<keyword evidence="1" id="KW-1133">Transmembrane helix</keyword>
<dbReference type="EnsemblMetazoa" id="G8618.1">
    <property type="protein sequence ID" value="G8618.1:cds"/>
    <property type="gene ID" value="G8618"/>
</dbReference>